<dbReference type="RefSeq" id="YP_010059467.1">
    <property type="nucleotide sequence ID" value="NC_054725.1"/>
</dbReference>
<organism evidence="1 2">
    <name type="scientific">Gordonia phage Skog</name>
    <dbReference type="NCBI Taxonomy" id="2704033"/>
    <lineage>
        <taxon>Viruses</taxon>
        <taxon>Duplodnaviria</taxon>
        <taxon>Heunggongvirae</taxon>
        <taxon>Uroviricota</taxon>
        <taxon>Caudoviricetes</taxon>
        <taxon>Skogvirus</taxon>
        <taxon>Skogvirus Skog</taxon>
    </lineage>
</organism>
<protein>
    <submittedName>
        <fullName evidence="1">Uncharacterized protein</fullName>
    </submittedName>
</protein>
<evidence type="ECO:0000313" key="1">
    <source>
        <dbReference type="EMBL" id="QIG58369.1"/>
    </source>
</evidence>
<dbReference type="GeneID" id="64766699"/>
<accession>A0A6G6XJS9</accession>
<reference evidence="1 2" key="1">
    <citation type="submission" date="2020-01" db="EMBL/GenBank/DDBJ databases">
        <authorList>
            <person name="Alvaro L.E."/>
            <person name="Baker K.N."/>
            <person name="Baxter I.S."/>
            <person name="Brown M.R."/>
            <person name="Driscoll K.D."/>
            <person name="Elrubaie J.M."/>
            <person name="Feith S.L."/>
            <person name="Indihar D.F."/>
            <person name="Knoch V.T."/>
            <person name="Koirtyohann K.M."/>
            <person name="Kratz M.A."/>
            <person name="Lear A.H."/>
            <person name="Lindblom K.E."/>
            <person name="Marcus E.R."/>
            <person name="Murphy M.E."/>
            <person name="Sensor R."/>
            <person name="Sherman S.J."/>
            <person name="Swift V.R."/>
            <person name="White K.E."/>
            <person name="Wills S.J."/>
            <person name="Gatt S.M."/>
            <person name="Lohbauer S.A."/>
            <person name="Power T.R."/>
            <person name="Rosales K.A."/>
            <person name="Sisson B.M."/>
            <person name="Isern S."/>
            <person name="Michael S.F."/>
            <person name="Sunnen C.N."/>
            <person name="Garlena R.A."/>
            <person name="Russell D.A."/>
            <person name="Pope W.H."/>
            <person name="Jacobs-Sera D."/>
            <person name="Hatfull G.F."/>
        </authorList>
    </citation>
    <scope>NUCLEOTIDE SEQUENCE [LARGE SCALE GENOMIC DNA]</scope>
</reference>
<dbReference type="EMBL" id="MN908687">
    <property type="protein sequence ID" value="QIG58369.1"/>
    <property type="molecule type" value="Genomic_DNA"/>
</dbReference>
<dbReference type="KEGG" id="vg:64766699"/>
<proteinExistence type="predicted"/>
<evidence type="ECO:0000313" key="2">
    <source>
        <dbReference type="Proteomes" id="UP000503093"/>
    </source>
</evidence>
<dbReference type="Proteomes" id="UP000503093">
    <property type="component" value="Segment"/>
</dbReference>
<gene>
    <name evidence="1" type="primary">218</name>
    <name evidence="1" type="ORF">SEA_SKOG_217</name>
</gene>
<keyword evidence="2" id="KW-1185">Reference proteome</keyword>
<sequence>MANRGFARSSRGTFVARFGGVCPECDDDIVASHDVVLYNDDDEVVHEACVSGAIPVQRTLRRTRQSVCPDCNLDHAGSCEY</sequence>
<name>A0A6G6XJS9_9CAUD</name>